<sequence>MDCIQFFFELLKIEKGNIFLPDFHAKNLNGMIKLQNLEKTVLNINKKMHLFLNLKIDVKKYFWIVFLMGRICQ</sequence>
<organism evidence="1 2">
    <name type="scientific">Cruoricaptor ignavus</name>
    <dbReference type="NCBI Taxonomy" id="1118202"/>
    <lineage>
        <taxon>Bacteria</taxon>
        <taxon>Pseudomonadati</taxon>
        <taxon>Bacteroidota</taxon>
        <taxon>Flavobacteriia</taxon>
        <taxon>Flavobacteriales</taxon>
        <taxon>Weeksellaceae</taxon>
        <taxon>Cruoricaptor</taxon>
    </lineage>
</organism>
<dbReference type="EMBL" id="FQYI01000006">
    <property type="protein sequence ID" value="SHI90077.1"/>
    <property type="molecule type" value="Genomic_DNA"/>
</dbReference>
<evidence type="ECO:0000313" key="2">
    <source>
        <dbReference type="Proteomes" id="UP000184335"/>
    </source>
</evidence>
<keyword evidence="2" id="KW-1185">Reference proteome</keyword>
<protein>
    <submittedName>
        <fullName evidence="1">Uncharacterized protein</fullName>
    </submittedName>
</protein>
<dbReference type="Proteomes" id="UP000184335">
    <property type="component" value="Unassembled WGS sequence"/>
</dbReference>
<reference evidence="1 2" key="1">
    <citation type="submission" date="2016-11" db="EMBL/GenBank/DDBJ databases">
        <authorList>
            <person name="Jaros S."/>
            <person name="Januszkiewicz K."/>
            <person name="Wedrychowicz H."/>
        </authorList>
    </citation>
    <scope>NUCLEOTIDE SEQUENCE [LARGE SCALE GENOMIC DNA]</scope>
    <source>
        <strain evidence="1 2">DSM 25479</strain>
    </source>
</reference>
<gene>
    <name evidence="1" type="ORF">SAMN05443429_10624</name>
</gene>
<dbReference type="AlphaFoldDB" id="A0A1M6EX56"/>
<proteinExistence type="predicted"/>
<accession>A0A1M6EX56</accession>
<evidence type="ECO:0000313" key="1">
    <source>
        <dbReference type="EMBL" id="SHI90077.1"/>
    </source>
</evidence>
<name>A0A1M6EX56_9FLAO</name>